<proteinExistence type="predicted"/>
<feature type="region of interest" description="Disordered" evidence="1">
    <location>
        <begin position="1"/>
        <end position="23"/>
    </location>
</feature>
<keyword evidence="3" id="KW-1185">Reference proteome</keyword>
<protein>
    <submittedName>
        <fullName evidence="2">Uncharacterized protein</fullName>
    </submittedName>
</protein>
<dbReference type="EMBL" id="BGPR01002465">
    <property type="protein sequence ID" value="GBM73918.1"/>
    <property type="molecule type" value="Genomic_DNA"/>
</dbReference>
<comment type="caution">
    <text evidence="2">The sequence shown here is derived from an EMBL/GenBank/DDBJ whole genome shotgun (WGS) entry which is preliminary data.</text>
</comment>
<dbReference type="Proteomes" id="UP000499080">
    <property type="component" value="Unassembled WGS sequence"/>
</dbReference>
<accession>A0A4Y2I8B5</accession>
<feature type="region of interest" description="Disordered" evidence="1">
    <location>
        <begin position="58"/>
        <end position="103"/>
    </location>
</feature>
<feature type="compositionally biased region" description="Basic and acidic residues" evidence="1">
    <location>
        <begin position="1"/>
        <end position="10"/>
    </location>
</feature>
<organism evidence="2 3">
    <name type="scientific">Araneus ventricosus</name>
    <name type="common">Orbweaver spider</name>
    <name type="synonym">Epeira ventricosa</name>
    <dbReference type="NCBI Taxonomy" id="182803"/>
    <lineage>
        <taxon>Eukaryota</taxon>
        <taxon>Metazoa</taxon>
        <taxon>Ecdysozoa</taxon>
        <taxon>Arthropoda</taxon>
        <taxon>Chelicerata</taxon>
        <taxon>Arachnida</taxon>
        <taxon>Araneae</taxon>
        <taxon>Araneomorphae</taxon>
        <taxon>Entelegynae</taxon>
        <taxon>Araneoidea</taxon>
        <taxon>Araneidae</taxon>
        <taxon>Araneus</taxon>
    </lineage>
</organism>
<evidence type="ECO:0000313" key="3">
    <source>
        <dbReference type="Proteomes" id="UP000499080"/>
    </source>
</evidence>
<sequence>MRADLEDQRRQQMKVRKPPYQKERLTKVEVPTIQGYTFNETHRKQITHGTVAKLIKKNSNGHVPSPMRADLEDQRRQQMKVRKPPYQKERLTKVEVPTIQGES</sequence>
<reference evidence="2 3" key="1">
    <citation type="journal article" date="2019" name="Sci. Rep.">
        <title>Orb-weaving spider Araneus ventricosus genome elucidates the spidroin gene catalogue.</title>
        <authorList>
            <person name="Kono N."/>
            <person name="Nakamura H."/>
            <person name="Ohtoshi R."/>
            <person name="Moran D.A.P."/>
            <person name="Shinohara A."/>
            <person name="Yoshida Y."/>
            <person name="Fujiwara M."/>
            <person name="Mori M."/>
            <person name="Tomita M."/>
            <person name="Arakawa K."/>
        </authorList>
    </citation>
    <scope>NUCLEOTIDE SEQUENCE [LARGE SCALE GENOMIC DNA]</scope>
</reference>
<name>A0A4Y2I8B5_ARAVE</name>
<evidence type="ECO:0000313" key="2">
    <source>
        <dbReference type="EMBL" id="GBM73918.1"/>
    </source>
</evidence>
<evidence type="ECO:0000256" key="1">
    <source>
        <dbReference type="SAM" id="MobiDB-lite"/>
    </source>
</evidence>
<gene>
    <name evidence="2" type="ORF">AVEN_61532_1</name>
</gene>
<dbReference type="AlphaFoldDB" id="A0A4Y2I8B5"/>